<dbReference type="RefSeq" id="WP_167578959.1">
    <property type="nucleotide sequence ID" value="NZ_CM011002.1"/>
</dbReference>
<dbReference type="EMBL" id="ACCU02000003">
    <property type="protein sequence ID" value="EEE42833.2"/>
    <property type="molecule type" value="Genomic_DNA"/>
</dbReference>
<dbReference type="Proteomes" id="UP000004703">
    <property type="component" value="Chromosome"/>
</dbReference>
<reference evidence="1 2" key="2">
    <citation type="submission" date="2013-04" db="EMBL/GenBank/DDBJ databases">
        <authorList>
            <person name="Fiebig A."/>
            <person name="Pradella S."/>
            <person name="Wagner-Doebler I."/>
        </authorList>
    </citation>
    <scope>NUCLEOTIDE SEQUENCE [LARGE SCALE GENOMIC DNA]</scope>
    <source>
        <strain evidence="2">DSM 17067 / NCIMB 14079 / DFL-11</strain>
    </source>
</reference>
<evidence type="ECO:0000313" key="2">
    <source>
        <dbReference type="Proteomes" id="UP000004703"/>
    </source>
</evidence>
<name>A0A5E8GSD9_ROSAD</name>
<accession>A0A5E8GSD9</accession>
<protein>
    <submittedName>
        <fullName evidence="1">Uncharacterized protein</fullName>
    </submittedName>
</protein>
<proteinExistence type="predicted"/>
<reference evidence="1 2" key="1">
    <citation type="submission" date="2008-01" db="EMBL/GenBank/DDBJ databases">
        <authorList>
            <person name="Wagner-Dobler I."/>
            <person name="Ferriera S."/>
            <person name="Johnson J."/>
            <person name="Kravitz S."/>
            <person name="Beeson K."/>
            <person name="Sutton G."/>
            <person name="Rogers Y.-H."/>
            <person name="Friedman R."/>
            <person name="Frazier M."/>
            <person name="Venter J.C."/>
        </authorList>
    </citation>
    <scope>NUCLEOTIDE SEQUENCE [LARGE SCALE GENOMIC DNA]</scope>
    <source>
        <strain evidence="2">DSM 17067 / NCIMB 14079 / DFL-11</strain>
    </source>
</reference>
<evidence type="ECO:0000313" key="1">
    <source>
        <dbReference type="EMBL" id="EEE42833.2"/>
    </source>
</evidence>
<organism evidence="1 2">
    <name type="scientific">Roseibium alexandrii (strain DSM 17067 / NCIMB 14079 / DFL-11)</name>
    <name type="common">Labrenzia alexandrii</name>
    <dbReference type="NCBI Taxonomy" id="244592"/>
    <lineage>
        <taxon>Bacteria</taxon>
        <taxon>Pseudomonadati</taxon>
        <taxon>Pseudomonadota</taxon>
        <taxon>Alphaproteobacteria</taxon>
        <taxon>Hyphomicrobiales</taxon>
        <taxon>Stappiaceae</taxon>
        <taxon>Roseibium</taxon>
    </lineage>
</organism>
<comment type="caution">
    <text evidence="1">The sequence shown here is derived from an EMBL/GenBank/DDBJ whole genome shotgun (WGS) entry which is preliminary data.</text>
</comment>
<gene>
    <name evidence="1" type="ORF">SADFL11_PLAS5</name>
</gene>
<sequence length="54" mass="6381">MTDIVHQYHGYKAVRRDSWHDLRAVSGEFLEMSDGSVWFHPYNGWHPVQHKSAN</sequence>
<dbReference type="AlphaFoldDB" id="A0A5E8GSD9"/>